<evidence type="ECO:0000313" key="1">
    <source>
        <dbReference type="EMBL" id="CAG8740994.1"/>
    </source>
</evidence>
<reference evidence="1" key="1">
    <citation type="submission" date="2021-06" db="EMBL/GenBank/DDBJ databases">
        <authorList>
            <person name="Kallberg Y."/>
            <person name="Tangrot J."/>
            <person name="Rosling A."/>
        </authorList>
    </citation>
    <scope>NUCLEOTIDE SEQUENCE</scope>
    <source>
        <strain evidence="1">MA461A</strain>
    </source>
</reference>
<evidence type="ECO:0000313" key="2">
    <source>
        <dbReference type="Proteomes" id="UP000789920"/>
    </source>
</evidence>
<proteinExistence type="predicted"/>
<keyword evidence="2" id="KW-1185">Reference proteome</keyword>
<accession>A0ACA9QB16</accession>
<comment type="caution">
    <text evidence="1">The sequence shown here is derived from an EMBL/GenBank/DDBJ whole genome shotgun (WGS) entry which is preliminary data.</text>
</comment>
<sequence>PPWKNTESFYYIKPGKWRTLIKFLVIDIILSCLNIPLSYPYLEEQITSCDIETLKSLEYNWCTLRTKLVILAWLSIFIWFMYIRGLYLTQLKGRKEMKHQSKIEIEESKDLISKNENGIEIVTTK</sequence>
<organism evidence="1 2">
    <name type="scientific">Racocetra persica</name>
    <dbReference type="NCBI Taxonomy" id="160502"/>
    <lineage>
        <taxon>Eukaryota</taxon>
        <taxon>Fungi</taxon>
        <taxon>Fungi incertae sedis</taxon>
        <taxon>Mucoromycota</taxon>
        <taxon>Glomeromycotina</taxon>
        <taxon>Glomeromycetes</taxon>
        <taxon>Diversisporales</taxon>
        <taxon>Gigasporaceae</taxon>
        <taxon>Racocetra</taxon>
    </lineage>
</organism>
<protein>
    <submittedName>
        <fullName evidence="1">19441_t:CDS:1</fullName>
    </submittedName>
</protein>
<name>A0ACA9QB16_9GLOM</name>
<dbReference type="EMBL" id="CAJVQC010028887">
    <property type="protein sequence ID" value="CAG8740994.1"/>
    <property type="molecule type" value="Genomic_DNA"/>
</dbReference>
<dbReference type="Proteomes" id="UP000789920">
    <property type="component" value="Unassembled WGS sequence"/>
</dbReference>
<feature type="non-terminal residue" evidence="1">
    <location>
        <position position="1"/>
    </location>
</feature>
<gene>
    <name evidence="1" type="ORF">RPERSI_LOCUS13153</name>
</gene>